<dbReference type="InParanoid" id="G4TZW7"/>
<feature type="compositionally biased region" description="Polar residues" evidence="1">
    <location>
        <begin position="43"/>
        <end position="65"/>
    </location>
</feature>
<proteinExistence type="predicted"/>
<comment type="caution">
    <text evidence="2">The sequence shown here is derived from an EMBL/GenBank/DDBJ whole genome shotgun (WGS) entry which is preliminary data.</text>
</comment>
<gene>
    <name evidence="2" type="ORF">PIIN_10845</name>
</gene>
<evidence type="ECO:0000313" key="3">
    <source>
        <dbReference type="Proteomes" id="UP000007148"/>
    </source>
</evidence>
<reference evidence="2 3" key="1">
    <citation type="journal article" date="2011" name="PLoS Pathog.">
        <title>Endophytic Life Strategies Decoded by Genome and Transcriptome Analyses of the Mutualistic Root Symbiont Piriformospora indica.</title>
        <authorList>
            <person name="Zuccaro A."/>
            <person name="Lahrmann U."/>
            <person name="Guldener U."/>
            <person name="Langen G."/>
            <person name="Pfiffi S."/>
            <person name="Biedenkopf D."/>
            <person name="Wong P."/>
            <person name="Samans B."/>
            <person name="Grimm C."/>
            <person name="Basiewicz M."/>
            <person name="Murat C."/>
            <person name="Martin F."/>
            <person name="Kogel K.H."/>
        </authorList>
    </citation>
    <scope>NUCLEOTIDE SEQUENCE [LARGE SCALE GENOMIC DNA]</scope>
    <source>
        <strain evidence="2 3">DSM 11827</strain>
    </source>
</reference>
<feature type="compositionally biased region" description="Polar residues" evidence="1">
    <location>
        <begin position="8"/>
        <end position="23"/>
    </location>
</feature>
<organism evidence="2 3">
    <name type="scientific">Serendipita indica (strain DSM 11827)</name>
    <name type="common">Root endophyte fungus</name>
    <name type="synonym">Piriformospora indica</name>
    <dbReference type="NCBI Taxonomy" id="1109443"/>
    <lineage>
        <taxon>Eukaryota</taxon>
        <taxon>Fungi</taxon>
        <taxon>Dikarya</taxon>
        <taxon>Basidiomycota</taxon>
        <taxon>Agaricomycotina</taxon>
        <taxon>Agaricomycetes</taxon>
        <taxon>Sebacinales</taxon>
        <taxon>Serendipitaceae</taxon>
        <taxon>Serendipita</taxon>
    </lineage>
</organism>
<keyword evidence="3" id="KW-1185">Reference proteome</keyword>
<evidence type="ECO:0000256" key="1">
    <source>
        <dbReference type="SAM" id="MobiDB-lite"/>
    </source>
</evidence>
<accession>G4TZW7</accession>
<evidence type="ECO:0000313" key="2">
    <source>
        <dbReference type="EMBL" id="CCA76860.1"/>
    </source>
</evidence>
<dbReference type="HOGENOM" id="CLU_2513484_0_0_1"/>
<name>G4TZW7_SERID</name>
<protein>
    <submittedName>
        <fullName evidence="2">Uncharacterized protein</fullName>
    </submittedName>
</protein>
<dbReference type="EMBL" id="CAFZ01001063">
    <property type="protein sequence ID" value="CCA76860.1"/>
    <property type="molecule type" value="Genomic_DNA"/>
</dbReference>
<dbReference type="AlphaFoldDB" id="G4TZW7"/>
<feature type="region of interest" description="Disordered" evidence="1">
    <location>
        <begin position="1"/>
        <end position="66"/>
    </location>
</feature>
<dbReference type="Proteomes" id="UP000007148">
    <property type="component" value="Unassembled WGS sequence"/>
</dbReference>
<sequence>MSDGEVATNESLFNESPSLQSLHQPGPDLYWHNPSRTPLDCSRTISRGTTFASAHTDTPPRSMSRSKIEDLGFLELVPSIDPVVE</sequence>